<evidence type="ECO:0000313" key="3">
    <source>
        <dbReference type="Proteomes" id="UP000823629"/>
    </source>
</evidence>
<name>A0A9D9D9W2_9BACL</name>
<dbReference type="Proteomes" id="UP000823629">
    <property type="component" value="Unassembled WGS sequence"/>
</dbReference>
<organism evidence="2 3">
    <name type="scientific">Candidatus Scatoplasma merdavium</name>
    <dbReference type="NCBI Taxonomy" id="2840932"/>
    <lineage>
        <taxon>Bacteria</taxon>
        <taxon>Bacillati</taxon>
        <taxon>Bacillota</taxon>
        <taxon>Bacilli</taxon>
        <taxon>Bacillales</taxon>
        <taxon>Candidatus Scatoplasma</taxon>
    </lineage>
</organism>
<dbReference type="PROSITE" id="PS51257">
    <property type="entry name" value="PROKAR_LIPOPROTEIN"/>
    <property type="match status" value="1"/>
</dbReference>
<dbReference type="EMBL" id="JADING010000095">
    <property type="protein sequence ID" value="MBO8414498.1"/>
    <property type="molecule type" value="Genomic_DNA"/>
</dbReference>
<keyword evidence="1" id="KW-1133">Transmembrane helix</keyword>
<protein>
    <submittedName>
        <fullName evidence="2">Uncharacterized protein</fullName>
    </submittedName>
</protein>
<proteinExistence type="predicted"/>
<keyword evidence="1" id="KW-0812">Transmembrane</keyword>
<gene>
    <name evidence="2" type="ORF">IAC78_03390</name>
</gene>
<reference evidence="2" key="2">
    <citation type="journal article" date="2021" name="PeerJ">
        <title>Extensive microbial diversity within the chicken gut microbiome revealed by metagenomics and culture.</title>
        <authorList>
            <person name="Gilroy R."/>
            <person name="Ravi A."/>
            <person name="Getino M."/>
            <person name="Pursley I."/>
            <person name="Horton D.L."/>
            <person name="Alikhan N.F."/>
            <person name="Baker D."/>
            <person name="Gharbi K."/>
            <person name="Hall N."/>
            <person name="Watson M."/>
            <person name="Adriaenssens E.M."/>
            <person name="Foster-Nyarko E."/>
            <person name="Jarju S."/>
            <person name="Secka A."/>
            <person name="Antonio M."/>
            <person name="Oren A."/>
            <person name="Chaudhuri R.R."/>
            <person name="La Ragione R."/>
            <person name="Hildebrand F."/>
            <person name="Pallen M.J."/>
        </authorList>
    </citation>
    <scope>NUCLEOTIDE SEQUENCE</scope>
    <source>
        <strain evidence="2">1748</strain>
    </source>
</reference>
<feature type="transmembrane region" description="Helical" evidence="1">
    <location>
        <begin position="32"/>
        <end position="49"/>
    </location>
</feature>
<reference evidence="2" key="1">
    <citation type="submission" date="2020-10" db="EMBL/GenBank/DDBJ databases">
        <authorList>
            <person name="Gilroy R."/>
        </authorList>
    </citation>
    <scope>NUCLEOTIDE SEQUENCE</scope>
    <source>
        <strain evidence="2">1748</strain>
    </source>
</reference>
<accession>A0A9D9D9W2</accession>
<keyword evidence="1" id="KW-0472">Membrane</keyword>
<evidence type="ECO:0000256" key="1">
    <source>
        <dbReference type="SAM" id="Phobius"/>
    </source>
</evidence>
<sequence length="90" mass="10155">MKTKTDAIKIIVGVLIAVTFVVTVIIGCAEQVLLLNLPTMIFCFLLFLYSRLDNDKNDKSKVETTEIKKDVDENIDDVLKNIGMHPDDKE</sequence>
<feature type="transmembrane region" description="Helical" evidence="1">
    <location>
        <begin position="7"/>
        <end position="26"/>
    </location>
</feature>
<evidence type="ECO:0000313" key="2">
    <source>
        <dbReference type="EMBL" id="MBO8414498.1"/>
    </source>
</evidence>
<comment type="caution">
    <text evidence="2">The sequence shown here is derived from an EMBL/GenBank/DDBJ whole genome shotgun (WGS) entry which is preliminary data.</text>
</comment>
<dbReference type="AlphaFoldDB" id="A0A9D9D9W2"/>